<dbReference type="Proteomes" id="UP000014216">
    <property type="component" value="Unassembled WGS sequence"/>
</dbReference>
<evidence type="ECO:0000313" key="2">
    <source>
        <dbReference type="EMBL" id="EMS79098.1"/>
    </source>
</evidence>
<dbReference type="PATRIC" id="fig|1286635.3.peg.2483"/>
<dbReference type="InterPro" id="IPR036075">
    <property type="entry name" value="ARMT-1-like_metal-bd_sf"/>
</dbReference>
<proteinExistence type="predicted"/>
<protein>
    <recommendedName>
        <fullName evidence="1">Damage-control phosphatase ARMT1-like metal-binding domain-containing protein</fullName>
    </recommendedName>
</protein>
<dbReference type="InterPro" id="IPR002791">
    <property type="entry name" value="ARMT1-like_metal-bd"/>
</dbReference>
<dbReference type="Gene3D" id="3.40.50.10880">
    <property type="entry name" value="Uncharacterised protein PF01937, DUF89, domain 3"/>
    <property type="match status" value="1"/>
</dbReference>
<evidence type="ECO:0000313" key="3">
    <source>
        <dbReference type="Proteomes" id="UP000014216"/>
    </source>
</evidence>
<reference evidence="2 3" key="1">
    <citation type="journal article" date="2013" name="Genome Announc.">
        <title>Draft Genome Sequence of Desulfotignum phosphitoxidans DSM 13687 Strain FiPS-3.</title>
        <authorList>
            <person name="Poehlein A."/>
            <person name="Daniel R."/>
            <person name="Simeonova D.D."/>
        </authorList>
    </citation>
    <scope>NUCLEOTIDE SEQUENCE [LARGE SCALE GENOMIC DNA]</scope>
    <source>
        <strain evidence="2 3">DSM 13687</strain>
    </source>
</reference>
<keyword evidence="3" id="KW-1185">Reference proteome</keyword>
<dbReference type="EMBL" id="APJX01000005">
    <property type="protein sequence ID" value="EMS79098.1"/>
    <property type="molecule type" value="Genomic_DNA"/>
</dbReference>
<dbReference type="AlphaFoldDB" id="S0FVH6"/>
<dbReference type="RefSeq" id="WP_006966199.1">
    <property type="nucleotide sequence ID" value="NZ_APJX01000005.1"/>
</dbReference>
<dbReference type="SUPFAM" id="SSF111321">
    <property type="entry name" value="AF1104-like"/>
    <property type="match status" value="1"/>
</dbReference>
<evidence type="ECO:0000259" key="1">
    <source>
        <dbReference type="Pfam" id="PF01937"/>
    </source>
</evidence>
<dbReference type="Pfam" id="PF01937">
    <property type="entry name" value="ARMT1-like_dom"/>
    <property type="match status" value="1"/>
</dbReference>
<dbReference type="OrthoDB" id="5409427at2"/>
<feature type="domain" description="Damage-control phosphatase ARMT1-like metal-binding" evidence="1">
    <location>
        <begin position="101"/>
        <end position="372"/>
    </location>
</feature>
<sequence>MTDARTISNASEKNPHQDAWLTAFFLENHIDPFAYPYKVATVEQIEFMVFLENNEQYFPCSDEMFEAIMSRSSENYLLKRYQAVYEKIMHMVDTFIESDYDKEYLYALIRIKYDHEIESRLTIPSRLEKRLCKIFQSQTHIENPFARKKQDANNRAQALLTSDFFMTALNHIDGAIQNLNQFSLNSLRKKIKEIELQRLLTMMCAGHLWEKPPETPLSVDTFQRLFETRISGNGLTELINLIHTRKSKILWLTDEAGGIMVDVAIAKFLASLGHLVILAVKEAPVFQKVSITDTRNDPILANALEDSHFIFEKTISKNRLVQLLKQDENIYVVSDGTRENLNLLLASTTFARIFKEVDFVISRGHDQKRRLIHTHFQFTRNIINITVEDDDGIPGLSVVYKPRHPEVINFSHRDLEERANRIIDQMKAAKAKNMTVMFYSGIIGSIPGKIDVAKKIMSRFIDHLKKQYPDLFIINPSNYYEPGMDADDLMYMWEIVQTSNYIDVWRFQTAEDITQGFALMKQKVPPEWIGKDATYSTGCTKEMRIAQNVLKTNPEMQITGPSLDKFMRRNEYGVGSMYDQRLADL</sequence>
<comment type="caution">
    <text evidence="2">The sequence shown here is derived from an EMBL/GenBank/DDBJ whole genome shotgun (WGS) entry which is preliminary data.</text>
</comment>
<gene>
    <name evidence="2" type="ORF">Dpo_5c00200</name>
</gene>
<organism evidence="2 3">
    <name type="scientific">Desulfotignum phosphitoxidans DSM 13687</name>
    <dbReference type="NCBI Taxonomy" id="1286635"/>
    <lineage>
        <taxon>Bacteria</taxon>
        <taxon>Pseudomonadati</taxon>
        <taxon>Thermodesulfobacteriota</taxon>
        <taxon>Desulfobacteria</taxon>
        <taxon>Desulfobacterales</taxon>
        <taxon>Desulfobacteraceae</taxon>
        <taxon>Desulfotignum</taxon>
    </lineage>
</organism>
<accession>S0FVH6</accession>
<name>S0FVH6_9BACT</name>